<name>A0A5C3EFX3_9BASI</name>
<dbReference type="Pfam" id="PF26146">
    <property type="entry name" value="PI-PLC_X"/>
    <property type="match status" value="1"/>
</dbReference>
<evidence type="ECO:0000313" key="2">
    <source>
        <dbReference type="EMBL" id="SPO29574.1"/>
    </source>
</evidence>
<dbReference type="GO" id="GO:0008081">
    <property type="term" value="F:phosphoric diester hydrolase activity"/>
    <property type="evidence" value="ECO:0007669"/>
    <property type="project" value="InterPro"/>
</dbReference>
<dbReference type="PANTHER" id="PTHR13593">
    <property type="match status" value="1"/>
</dbReference>
<keyword evidence="3" id="KW-1185">Reference proteome</keyword>
<dbReference type="PANTHER" id="PTHR13593:SF140">
    <property type="entry name" value="PLC-LIKE PHOSPHODIESTERASE"/>
    <property type="match status" value="1"/>
</dbReference>
<feature type="chain" id="PRO_5022952335" description="PLC-like phosphodiesterase" evidence="1">
    <location>
        <begin position="25"/>
        <end position="414"/>
    </location>
</feature>
<proteinExistence type="predicted"/>
<dbReference type="EMBL" id="OOIN01000028">
    <property type="protein sequence ID" value="SPO29574.1"/>
    <property type="molecule type" value="Genomic_DNA"/>
</dbReference>
<organism evidence="2 3">
    <name type="scientific">Ustilago trichophora</name>
    <dbReference type="NCBI Taxonomy" id="86804"/>
    <lineage>
        <taxon>Eukaryota</taxon>
        <taxon>Fungi</taxon>
        <taxon>Dikarya</taxon>
        <taxon>Basidiomycota</taxon>
        <taxon>Ustilaginomycotina</taxon>
        <taxon>Ustilaginomycetes</taxon>
        <taxon>Ustilaginales</taxon>
        <taxon>Ustilaginaceae</taxon>
        <taxon>Ustilago</taxon>
    </lineage>
</organism>
<dbReference type="Proteomes" id="UP000324022">
    <property type="component" value="Unassembled WGS sequence"/>
</dbReference>
<protein>
    <recommendedName>
        <fullName evidence="4">PLC-like phosphodiesterase</fullName>
    </recommendedName>
</protein>
<accession>A0A5C3EFX3</accession>
<keyword evidence="1" id="KW-0732">Signal</keyword>
<dbReference type="OrthoDB" id="7984201at2759"/>
<dbReference type="SUPFAM" id="SSF51695">
    <property type="entry name" value="PLC-like phosphodiesterases"/>
    <property type="match status" value="1"/>
</dbReference>
<evidence type="ECO:0008006" key="4">
    <source>
        <dbReference type="Google" id="ProtNLM"/>
    </source>
</evidence>
<sequence>MFRFTQLLSAILAVALLTTNFATALPNPDPTSLEARQALSACQPVHASFQCDFAQPPSSERSLAYDEAPPLAKRASVCNGDASLCNRLYSNVTYIGAHNSYAVGTLQGASAGKNQEQTVTTQLNDGIRLLQVQAHKSSNSTSGSSIDLCHSSCQLENGGTLESYLSKVKSWVDSNPNDVITILIVNADDQPATSFASAFQSTGLASKVYAPGSAALSKYSWPTLGSLIDSGKTVVVFIDNSADVSSVPYILPHFQNTWENPYDQTSTPFNCSIDRINQASSPSNLMYLINHYLDSSFNLFGTTVLIPNTAQITTTNSYNSIMSDANNCASLHGQTYPTFVLTDYYDQGNGSVFQAAAMMNRVQYTAKVIGNATKSGSSSNSSGSGSSSGAVSNQMSVTNAVLALTGLALASTLL</sequence>
<dbReference type="InterPro" id="IPR017946">
    <property type="entry name" value="PLC-like_Pdiesterase_TIM-brl"/>
</dbReference>
<dbReference type="AlphaFoldDB" id="A0A5C3EFX3"/>
<gene>
    <name evidence="2" type="ORF">UTRI_04678_B</name>
</gene>
<dbReference type="InterPro" id="IPR051057">
    <property type="entry name" value="PI-PLC_domain"/>
</dbReference>
<evidence type="ECO:0000256" key="1">
    <source>
        <dbReference type="SAM" id="SignalP"/>
    </source>
</evidence>
<evidence type="ECO:0000313" key="3">
    <source>
        <dbReference type="Proteomes" id="UP000324022"/>
    </source>
</evidence>
<dbReference type="GO" id="GO:0006629">
    <property type="term" value="P:lipid metabolic process"/>
    <property type="evidence" value="ECO:0007669"/>
    <property type="project" value="InterPro"/>
</dbReference>
<dbReference type="Gene3D" id="3.20.20.190">
    <property type="entry name" value="Phosphatidylinositol (PI) phosphodiesterase"/>
    <property type="match status" value="1"/>
</dbReference>
<reference evidence="2 3" key="1">
    <citation type="submission" date="2018-03" db="EMBL/GenBank/DDBJ databases">
        <authorList>
            <person name="Guldener U."/>
        </authorList>
    </citation>
    <scope>NUCLEOTIDE SEQUENCE [LARGE SCALE GENOMIC DNA]</scope>
    <source>
        <strain evidence="2 3">NBRC100155</strain>
    </source>
</reference>
<feature type="signal peptide" evidence="1">
    <location>
        <begin position="1"/>
        <end position="24"/>
    </location>
</feature>